<sequence length="268" mass="31661">MKVNFLIIGSAKSATTSLSNGLALHPDICFSNPKEPQFFSKIDWRHHISEYHALFTSKAKLYGEGSTNYTKHPSFNKNIYTDIFEYNPEMKLIYIMRHPIDRIVSHYTHTYNRGYEQLQDINEAISQNEHYINTSQYATQITPYIEQFGRDRVLLLFFEDFITKPQEVLNTVYRFLDIDQLDIDISSINSNKSFNRRVLHYTYDNPKTIWEKFKKVGLIIKNYFNRDFIDSKPQLTQATKKHIINSVADDIRAIEKLTNRNLSKWLKL</sequence>
<dbReference type="InterPro" id="IPR027417">
    <property type="entry name" value="P-loop_NTPase"/>
</dbReference>
<evidence type="ECO:0000256" key="1">
    <source>
        <dbReference type="ARBA" id="ARBA00022679"/>
    </source>
</evidence>
<dbReference type="GO" id="GO:0008146">
    <property type="term" value="F:sulfotransferase activity"/>
    <property type="evidence" value="ECO:0007669"/>
    <property type="project" value="InterPro"/>
</dbReference>
<comment type="caution">
    <text evidence="4">The sequence shown here is derived from an EMBL/GenBank/DDBJ whole genome shotgun (WGS) entry which is preliminary data.</text>
</comment>
<dbReference type="EMBL" id="VOSB01000006">
    <property type="protein sequence ID" value="TXE18893.1"/>
    <property type="molecule type" value="Genomic_DNA"/>
</dbReference>
<dbReference type="PANTHER" id="PTHR10605:SF56">
    <property type="entry name" value="BIFUNCTIONAL HEPARAN SULFATE N-DEACETYLASE_N-SULFOTRANSFERASE"/>
    <property type="match status" value="1"/>
</dbReference>
<protein>
    <submittedName>
        <fullName evidence="4">Sulfotransferase</fullName>
    </submittedName>
</protein>
<keyword evidence="1 4" id="KW-0808">Transferase</keyword>
<dbReference type="PANTHER" id="PTHR10605">
    <property type="entry name" value="HEPARAN SULFATE SULFOTRANSFERASE"/>
    <property type="match status" value="1"/>
</dbReference>
<dbReference type="Pfam" id="PF00685">
    <property type="entry name" value="Sulfotransfer_1"/>
    <property type="match status" value="1"/>
</dbReference>
<evidence type="ECO:0000313" key="5">
    <source>
        <dbReference type="Proteomes" id="UP000321938"/>
    </source>
</evidence>
<dbReference type="Proteomes" id="UP000321938">
    <property type="component" value="Unassembled WGS sequence"/>
</dbReference>
<dbReference type="SUPFAM" id="SSF52540">
    <property type="entry name" value="P-loop containing nucleoside triphosphate hydrolases"/>
    <property type="match status" value="1"/>
</dbReference>
<dbReference type="Gene3D" id="3.40.50.300">
    <property type="entry name" value="P-loop containing nucleotide triphosphate hydrolases"/>
    <property type="match status" value="1"/>
</dbReference>
<keyword evidence="5" id="KW-1185">Reference proteome</keyword>
<evidence type="ECO:0000259" key="3">
    <source>
        <dbReference type="Pfam" id="PF00685"/>
    </source>
</evidence>
<reference evidence="4 5" key="1">
    <citation type="submission" date="2019-08" db="EMBL/GenBank/DDBJ databases">
        <title>Genome of Psychroserpens burtonensis ACAM 167.</title>
        <authorList>
            <person name="Bowman J.P."/>
        </authorList>
    </citation>
    <scope>NUCLEOTIDE SEQUENCE [LARGE SCALE GENOMIC DNA]</scope>
    <source>
        <strain evidence="4 5">ACAM 167</strain>
    </source>
</reference>
<name>A0A5C7BC79_9FLAO</name>
<dbReference type="AlphaFoldDB" id="A0A5C7BC79"/>
<accession>A0A5C7BC79</accession>
<feature type="domain" description="Sulfotransferase" evidence="3">
    <location>
        <begin position="5"/>
        <end position="204"/>
    </location>
</feature>
<gene>
    <name evidence="4" type="ORF">ES692_05435</name>
</gene>
<dbReference type="InterPro" id="IPR037359">
    <property type="entry name" value="NST/OST"/>
</dbReference>
<dbReference type="STRING" id="1123037.GCA_000425305_02653"/>
<dbReference type="InterPro" id="IPR000863">
    <property type="entry name" value="Sulfotransferase_dom"/>
</dbReference>
<evidence type="ECO:0000256" key="2">
    <source>
        <dbReference type="ARBA" id="ARBA00023180"/>
    </source>
</evidence>
<keyword evidence="2" id="KW-0325">Glycoprotein</keyword>
<dbReference type="RefSeq" id="WP_051229699.1">
    <property type="nucleotide sequence ID" value="NZ_VOSB01000006.1"/>
</dbReference>
<evidence type="ECO:0000313" key="4">
    <source>
        <dbReference type="EMBL" id="TXE18893.1"/>
    </source>
</evidence>
<dbReference type="OrthoDB" id="981508at2"/>
<organism evidence="4 5">
    <name type="scientific">Psychroserpens burtonensis</name>
    <dbReference type="NCBI Taxonomy" id="49278"/>
    <lineage>
        <taxon>Bacteria</taxon>
        <taxon>Pseudomonadati</taxon>
        <taxon>Bacteroidota</taxon>
        <taxon>Flavobacteriia</taxon>
        <taxon>Flavobacteriales</taxon>
        <taxon>Flavobacteriaceae</taxon>
        <taxon>Psychroserpens</taxon>
    </lineage>
</organism>
<proteinExistence type="predicted"/>